<keyword evidence="4" id="KW-0406">Ion transport</keyword>
<evidence type="ECO:0000256" key="5">
    <source>
        <dbReference type="ARBA" id="ARBA00023136"/>
    </source>
</evidence>
<dbReference type="OrthoDB" id="1262810at2759"/>
<evidence type="ECO:0000256" key="3">
    <source>
        <dbReference type="ARBA" id="ARBA00022781"/>
    </source>
</evidence>
<keyword evidence="8" id="KW-1185">Reference proteome</keyword>
<dbReference type="EMBL" id="CAJNIZ010046326">
    <property type="protein sequence ID" value="CAE7745301.1"/>
    <property type="molecule type" value="Genomic_DNA"/>
</dbReference>
<reference evidence="7" key="1">
    <citation type="submission" date="2021-02" db="EMBL/GenBank/DDBJ databases">
        <authorList>
            <person name="Dougan E. K."/>
            <person name="Rhodes N."/>
            <person name="Thang M."/>
            <person name="Chan C."/>
        </authorList>
    </citation>
    <scope>NUCLEOTIDE SEQUENCE</scope>
</reference>
<dbReference type="Pfam" id="PF00213">
    <property type="entry name" value="OSCP"/>
    <property type="match status" value="1"/>
</dbReference>
<evidence type="ECO:0000313" key="8">
    <source>
        <dbReference type="Proteomes" id="UP000649617"/>
    </source>
</evidence>
<name>A0A812XTH9_SYMPI</name>
<gene>
    <name evidence="7" type="primary">atpH</name>
    <name evidence="7" type="ORF">SPIL2461_LOCUS21504</name>
</gene>
<comment type="subcellular location">
    <subcellularLocation>
        <location evidence="1">Membrane</location>
    </subcellularLocation>
</comment>
<evidence type="ECO:0000256" key="1">
    <source>
        <dbReference type="ARBA" id="ARBA00004370"/>
    </source>
</evidence>
<evidence type="ECO:0000256" key="2">
    <source>
        <dbReference type="ARBA" id="ARBA00022448"/>
    </source>
</evidence>
<evidence type="ECO:0000313" key="7">
    <source>
        <dbReference type="EMBL" id="CAE7745301.1"/>
    </source>
</evidence>
<keyword evidence="3" id="KW-0375">Hydrogen ion transport</keyword>
<dbReference type="GO" id="GO:0016020">
    <property type="term" value="C:membrane"/>
    <property type="evidence" value="ECO:0007669"/>
    <property type="project" value="UniProtKB-SubCell"/>
</dbReference>
<keyword evidence="5" id="KW-0472">Membrane</keyword>
<evidence type="ECO:0000256" key="6">
    <source>
        <dbReference type="ARBA" id="ARBA00023310"/>
    </source>
</evidence>
<dbReference type="GO" id="GO:0046933">
    <property type="term" value="F:proton-transporting ATP synthase activity, rotational mechanism"/>
    <property type="evidence" value="ECO:0007669"/>
    <property type="project" value="InterPro"/>
</dbReference>
<dbReference type="InterPro" id="IPR000711">
    <property type="entry name" value="ATPase_OSCP/dsu"/>
</dbReference>
<dbReference type="Proteomes" id="UP000649617">
    <property type="component" value="Unassembled WGS sequence"/>
</dbReference>
<protein>
    <submittedName>
        <fullName evidence="7">AtpH protein</fullName>
    </submittedName>
</protein>
<organism evidence="7 8">
    <name type="scientific">Symbiodinium pilosum</name>
    <name type="common">Dinoflagellate</name>
    <dbReference type="NCBI Taxonomy" id="2952"/>
    <lineage>
        <taxon>Eukaryota</taxon>
        <taxon>Sar</taxon>
        <taxon>Alveolata</taxon>
        <taxon>Dinophyceae</taxon>
        <taxon>Suessiales</taxon>
        <taxon>Symbiodiniaceae</taxon>
        <taxon>Symbiodinium</taxon>
    </lineage>
</organism>
<evidence type="ECO:0000256" key="4">
    <source>
        <dbReference type="ARBA" id="ARBA00023065"/>
    </source>
</evidence>
<proteinExistence type="predicted"/>
<comment type="caution">
    <text evidence="7">The sequence shown here is derived from an EMBL/GenBank/DDBJ whole genome shotgun (WGS) entry which is preliminary data.</text>
</comment>
<keyword evidence="6" id="KW-0066">ATP synthesis</keyword>
<keyword evidence="2" id="KW-0813">Transport</keyword>
<dbReference type="AlphaFoldDB" id="A0A812XTH9"/>
<sequence length="130" mass="13862">MGSSAVQLFNFGVQYVGSLPKLHNRVARLGAVCTTGNGASLVNRLEECKSAIQKPGIKPESKVAAFEACRKTVTDASALIFLKVLMENPRAHQSSHTIGISETFYHAEENSVPCKVTSAATLADAQRSQA</sequence>
<accession>A0A812XTH9</accession>